<evidence type="ECO:0000313" key="6">
    <source>
        <dbReference type="Proteomes" id="UP000317990"/>
    </source>
</evidence>
<feature type="binding site" evidence="1">
    <location>
        <begin position="224"/>
        <end position="230"/>
    </location>
    <ligand>
        <name>ATP</name>
        <dbReference type="ChEBI" id="CHEBI:30616"/>
    </ligand>
</feature>
<dbReference type="InterPro" id="IPR025758">
    <property type="entry name" value="Fic/DOC_N"/>
</dbReference>
<proteinExistence type="predicted"/>
<organism evidence="5 6">
    <name type="scientific">Aphanocapsa feldmannii 277cV</name>
    <dbReference type="NCBI Taxonomy" id="2507553"/>
    <lineage>
        <taxon>Bacteria</taxon>
        <taxon>Bacillati</taxon>
        <taxon>Cyanobacteriota</taxon>
        <taxon>Cyanophyceae</taxon>
        <taxon>Oscillatoriophycideae</taxon>
        <taxon>Chroococcales</taxon>
        <taxon>Microcystaceae</taxon>
        <taxon>Aphanocapsa</taxon>
    </lineage>
</organism>
<dbReference type="InterPro" id="IPR026287">
    <property type="entry name" value="SoFic-like"/>
</dbReference>
<feature type="domain" description="Fido" evidence="4">
    <location>
        <begin position="131"/>
        <end position="284"/>
    </location>
</feature>
<dbReference type="InterPro" id="IPR036390">
    <property type="entry name" value="WH_DNA-bd_sf"/>
</dbReference>
<dbReference type="AlphaFoldDB" id="A0A524RQ58"/>
<dbReference type="Gene3D" id="1.10.3290.10">
    <property type="entry name" value="Fido-like domain"/>
    <property type="match status" value="1"/>
</dbReference>
<feature type="binding site" evidence="1">
    <location>
        <position position="219"/>
    </location>
    <ligand>
        <name>ATP</name>
        <dbReference type="ChEBI" id="CHEBI:30616"/>
    </ligand>
</feature>
<accession>A0A524RQ58</accession>
<feature type="binding site" evidence="1">
    <location>
        <position position="262"/>
    </location>
    <ligand>
        <name>ATP</name>
        <dbReference type="ChEBI" id="CHEBI:30616"/>
    </ligand>
</feature>
<evidence type="ECO:0000256" key="2">
    <source>
        <dbReference type="PIRSR" id="PIRSR640198-1"/>
    </source>
</evidence>
<sequence length="388" mass="43461">MQRGETGRYETSSTSGETARAFIPACLPPSPPLQLSARLEALRDRSHLALGRLDGVVAFLPEPDLFLYTYVRREALLSSQIEGSQSSLSDLLLFELEGAPGLPFVDDVVEVSSYVEALNHGLQRLADGFPLSSRLLREIHGVLLARGRGAHCQPGEFRRSQNWIGGTRPGNTSFVPPPPGDVGNCIADLEAFIHNEHSEQTLPPLIKAGLAHVQFETIHPFLDGNGRLGRMLISMMLTDAGILRKPQLLYMSLFFKQHRSRYYELLDVVRREGDWEAWLDFFLEGVESTATSAFETMQRLLALFRKDEDSLRGERGSVRQVLAVMKDRPLTSISQLMERTGSSFPTVSRALESLMEHQIVREITGLQRNRVFIYNAYLAILNEQAEPL</sequence>
<evidence type="ECO:0000259" key="4">
    <source>
        <dbReference type="PROSITE" id="PS51459"/>
    </source>
</evidence>
<dbReference type="SUPFAM" id="SSF140931">
    <property type="entry name" value="Fic-like"/>
    <property type="match status" value="1"/>
</dbReference>
<dbReference type="GO" id="GO:0005524">
    <property type="term" value="F:ATP binding"/>
    <property type="evidence" value="ECO:0007669"/>
    <property type="project" value="UniProtKB-KW"/>
</dbReference>
<dbReference type="InterPro" id="IPR003812">
    <property type="entry name" value="Fido"/>
</dbReference>
<dbReference type="PROSITE" id="PS51459">
    <property type="entry name" value="FIDO"/>
    <property type="match status" value="1"/>
</dbReference>
<keyword evidence="1" id="KW-0067">ATP-binding</keyword>
<comment type="caution">
    <text evidence="5">The sequence shown here is derived from an EMBL/GenBank/DDBJ whole genome shotgun (WGS) entry which is preliminary data.</text>
</comment>
<name>A0A524RQ58_9CHRO</name>
<evidence type="ECO:0000256" key="3">
    <source>
        <dbReference type="PIRSR" id="PIRSR640198-2"/>
    </source>
</evidence>
<dbReference type="Pfam" id="PF13784">
    <property type="entry name" value="Fic_N"/>
    <property type="match status" value="1"/>
</dbReference>
<evidence type="ECO:0000256" key="1">
    <source>
        <dbReference type="PIRSR" id="PIRSR038925-1"/>
    </source>
</evidence>
<protein>
    <submittedName>
        <fullName evidence="5">Fic family protein</fullName>
    </submittedName>
</protein>
<dbReference type="InterPro" id="IPR040198">
    <property type="entry name" value="Fido_containing"/>
</dbReference>
<dbReference type="PIRSF" id="PIRSF038925">
    <property type="entry name" value="AMP-prot_trans"/>
    <property type="match status" value="1"/>
</dbReference>
<feature type="active site" evidence="2">
    <location>
        <position position="219"/>
    </location>
</feature>
<dbReference type="Proteomes" id="UP000317990">
    <property type="component" value="Unassembled WGS sequence"/>
</dbReference>
<keyword evidence="1" id="KW-0547">Nucleotide-binding</keyword>
<dbReference type="EMBL" id="SRMO01000034">
    <property type="protein sequence ID" value="TGG94509.1"/>
    <property type="molecule type" value="Genomic_DNA"/>
</dbReference>
<feature type="binding site" evidence="1">
    <location>
        <position position="82"/>
    </location>
    <ligand>
        <name>ATP</name>
        <dbReference type="ChEBI" id="CHEBI:30616"/>
    </ligand>
</feature>
<dbReference type="PANTHER" id="PTHR13504:SF38">
    <property type="entry name" value="FIDO DOMAIN-CONTAINING PROTEIN"/>
    <property type="match status" value="1"/>
</dbReference>
<gene>
    <name evidence="5" type="ORF">ERJ67_02570</name>
</gene>
<feature type="binding site" evidence="3">
    <location>
        <begin position="223"/>
        <end position="230"/>
    </location>
    <ligand>
        <name>ATP</name>
        <dbReference type="ChEBI" id="CHEBI:30616"/>
    </ligand>
</feature>
<dbReference type="InterPro" id="IPR036597">
    <property type="entry name" value="Fido-like_dom_sf"/>
</dbReference>
<feature type="binding site" evidence="3">
    <location>
        <begin position="262"/>
        <end position="263"/>
    </location>
    <ligand>
        <name>ATP</name>
        <dbReference type="ChEBI" id="CHEBI:30616"/>
    </ligand>
</feature>
<dbReference type="PANTHER" id="PTHR13504">
    <property type="entry name" value="FIDO DOMAIN-CONTAINING PROTEIN DDB_G0283145"/>
    <property type="match status" value="1"/>
</dbReference>
<dbReference type="Pfam" id="PF02661">
    <property type="entry name" value="Fic"/>
    <property type="match status" value="1"/>
</dbReference>
<dbReference type="SUPFAM" id="SSF46785">
    <property type="entry name" value="Winged helix' DNA-binding domain"/>
    <property type="match status" value="1"/>
</dbReference>
<reference evidence="5 6" key="1">
    <citation type="journal article" date="2019" name="mSystems">
        <title>Life at home and on the roam: Genomic adaptions reflect the dual lifestyle of an intracellular, facultative symbiont.</title>
        <authorList>
            <person name="Burgsdorf I."/>
        </authorList>
    </citation>
    <scope>NUCLEOTIDE SEQUENCE [LARGE SCALE GENOMIC DNA]</scope>
    <source>
        <strain evidence="5">277cV</strain>
    </source>
</reference>
<evidence type="ECO:0000313" key="5">
    <source>
        <dbReference type="EMBL" id="TGG94509.1"/>
    </source>
</evidence>